<dbReference type="AlphaFoldDB" id="A0A969WBU3"/>
<dbReference type="InterPro" id="IPR058625">
    <property type="entry name" value="MdtA-like_BSH"/>
</dbReference>
<dbReference type="Pfam" id="PF25954">
    <property type="entry name" value="Beta-barrel_RND_2"/>
    <property type="match status" value="1"/>
</dbReference>
<feature type="domain" description="Multidrug resistance protein MdtA-like C-terminal permuted SH3" evidence="7">
    <location>
        <begin position="326"/>
        <end position="384"/>
    </location>
</feature>
<dbReference type="PANTHER" id="PTHR30469">
    <property type="entry name" value="MULTIDRUG RESISTANCE PROTEIN MDTA"/>
    <property type="match status" value="1"/>
</dbReference>
<dbReference type="GO" id="GO:0015562">
    <property type="term" value="F:efflux transmembrane transporter activity"/>
    <property type="evidence" value="ECO:0007669"/>
    <property type="project" value="TreeGrafter"/>
</dbReference>
<protein>
    <submittedName>
        <fullName evidence="8">Efflux RND transporter periplasmic adaptor subunit</fullName>
    </submittedName>
</protein>
<evidence type="ECO:0000313" key="8">
    <source>
        <dbReference type="EMBL" id="NKF24072.1"/>
    </source>
</evidence>
<keyword evidence="4" id="KW-0472">Membrane</keyword>
<reference evidence="8" key="1">
    <citation type="submission" date="2020-03" db="EMBL/GenBank/DDBJ databases">
        <title>Solimonas marina sp. nov., isolated from deep seawater of the Pacific Ocean.</title>
        <authorList>
            <person name="Liu X."/>
            <person name="Lai Q."/>
            <person name="Sun F."/>
            <person name="Gai Y."/>
            <person name="Li G."/>
            <person name="Shao Z."/>
        </authorList>
    </citation>
    <scope>NUCLEOTIDE SEQUENCE</scope>
    <source>
        <strain evidence="8">C16B3</strain>
    </source>
</reference>
<feature type="domain" description="CusB-like beta-barrel" evidence="6">
    <location>
        <begin position="238"/>
        <end position="309"/>
    </location>
</feature>
<name>A0A969WBU3_9GAMM</name>
<dbReference type="Gene3D" id="2.40.420.20">
    <property type="match status" value="1"/>
</dbReference>
<evidence type="ECO:0000256" key="3">
    <source>
        <dbReference type="ARBA" id="ARBA00022448"/>
    </source>
</evidence>
<gene>
    <name evidence="8" type="ORF">G7Y82_17305</name>
</gene>
<dbReference type="Gene3D" id="2.40.30.170">
    <property type="match status" value="1"/>
</dbReference>
<dbReference type="RefSeq" id="WP_168149397.1">
    <property type="nucleotide sequence ID" value="NZ_JAAVXB010000011.1"/>
</dbReference>
<accession>A0A969WBU3</accession>
<dbReference type="PANTHER" id="PTHR30469:SF38">
    <property type="entry name" value="HLYD FAMILY SECRETION PROTEIN"/>
    <property type="match status" value="1"/>
</dbReference>
<dbReference type="Gene3D" id="1.10.287.470">
    <property type="entry name" value="Helix hairpin bin"/>
    <property type="match status" value="1"/>
</dbReference>
<evidence type="ECO:0000313" key="9">
    <source>
        <dbReference type="Proteomes" id="UP000653472"/>
    </source>
</evidence>
<comment type="caution">
    <text evidence="8">The sequence shown here is derived from an EMBL/GenBank/DDBJ whole genome shotgun (WGS) entry which is preliminary data.</text>
</comment>
<evidence type="ECO:0000256" key="4">
    <source>
        <dbReference type="SAM" id="Phobius"/>
    </source>
</evidence>
<comment type="similarity">
    <text evidence="2">Belongs to the membrane fusion protein (MFP) (TC 8.A.1) family.</text>
</comment>
<proteinExistence type="inferred from homology"/>
<dbReference type="GO" id="GO:1990281">
    <property type="term" value="C:efflux pump complex"/>
    <property type="evidence" value="ECO:0007669"/>
    <property type="project" value="TreeGrafter"/>
</dbReference>
<dbReference type="Pfam" id="PF25967">
    <property type="entry name" value="RND-MFP_C"/>
    <property type="match status" value="1"/>
</dbReference>
<dbReference type="Pfam" id="PF25917">
    <property type="entry name" value="BSH_RND"/>
    <property type="match status" value="1"/>
</dbReference>
<comment type="subcellular location">
    <subcellularLocation>
        <location evidence="1">Cell envelope</location>
    </subcellularLocation>
</comment>
<feature type="domain" description="Multidrug resistance protein MdtA-like barrel-sandwich hybrid" evidence="5">
    <location>
        <begin position="82"/>
        <end position="214"/>
    </location>
</feature>
<evidence type="ECO:0000259" key="5">
    <source>
        <dbReference type="Pfam" id="PF25917"/>
    </source>
</evidence>
<organism evidence="8 9">
    <name type="scientific">Solimonas marina</name>
    <dbReference type="NCBI Taxonomy" id="2714601"/>
    <lineage>
        <taxon>Bacteria</taxon>
        <taxon>Pseudomonadati</taxon>
        <taxon>Pseudomonadota</taxon>
        <taxon>Gammaproteobacteria</taxon>
        <taxon>Nevskiales</taxon>
        <taxon>Nevskiaceae</taxon>
        <taxon>Solimonas</taxon>
    </lineage>
</organism>
<dbReference type="NCBIfam" id="TIGR01730">
    <property type="entry name" value="RND_mfp"/>
    <property type="match status" value="1"/>
</dbReference>
<dbReference type="Proteomes" id="UP000653472">
    <property type="component" value="Unassembled WGS sequence"/>
</dbReference>
<dbReference type="EMBL" id="JAAVXB010000011">
    <property type="protein sequence ID" value="NKF24072.1"/>
    <property type="molecule type" value="Genomic_DNA"/>
</dbReference>
<dbReference type="InterPro" id="IPR058792">
    <property type="entry name" value="Beta-barrel_RND_2"/>
</dbReference>
<evidence type="ECO:0000256" key="2">
    <source>
        <dbReference type="ARBA" id="ARBA00009477"/>
    </source>
</evidence>
<dbReference type="InterPro" id="IPR058627">
    <property type="entry name" value="MdtA-like_C"/>
</dbReference>
<keyword evidence="3" id="KW-0813">Transport</keyword>
<dbReference type="SUPFAM" id="SSF111369">
    <property type="entry name" value="HlyD-like secretion proteins"/>
    <property type="match status" value="1"/>
</dbReference>
<keyword evidence="4" id="KW-0812">Transmembrane</keyword>
<dbReference type="InterPro" id="IPR006143">
    <property type="entry name" value="RND_pump_MFP"/>
</dbReference>
<keyword evidence="9" id="KW-1185">Reference proteome</keyword>
<feature type="transmembrane region" description="Helical" evidence="4">
    <location>
        <begin position="25"/>
        <end position="46"/>
    </location>
</feature>
<keyword evidence="4" id="KW-1133">Transmembrane helix</keyword>
<evidence type="ECO:0000259" key="6">
    <source>
        <dbReference type="Pfam" id="PF25954"/>
    </source>
</evidence>
<evidence type="ECO:0000259" key="7">
    <source>
        <dbReference type="Pfam" id="PF25967"/>
    </source>
</evidence>
<dbReference type="Gene3D" id="2.40.50.100">
    <property type="match status" value="1"/>
</dbReference>
<evidence type="ECO:0000256" key="1">
    <source>
        <dbReference type="ARBA" id="ARBA00004196"/>
    </source>
</evidence>
<sequence length="401" mass="42065">MSDAHSLLNQLKIDRGREPEPRRRWPWIVVVVVVLLALAVGVALSMRSSSVAISTATATPLGGSAGGAASVLDASGYVVARRQATVSAKITGKLQDLYIEEGQKVSEGDVMARLDDSNARAALEQARASREAAKAAYANIKPIYARDQQQAQSGFISAAALDQSKATYDARKYDVDVAQANVDVAQRNLDDTVVRAPFSGVITTKAAQPGEIVSPISAGGGFTRTGIGTLVDMDSLEVEVDVNENFINRVHAGQPATVRLNAYPDLSIPAEVIAIVPTADRAKATVKVRVGFKRKDARILPEMGARVSFLEGQDDASATRQAPAGVSVPEAAVQRENPSAATGVVYVVHDERVERRAVRLGSGAGDGQLAVLSGVNPGETVAIGNFSALHDGAAIKVRATP</sequence>